<dbReference type="GO" id="GO:0005737">
    <property type="term" value="C:cytoplasm"/>
    <property type="evidence" value="ECO:0007669"/>
    <property type="project" value="UniProtKB-SubCell"/>
</dbReference>
<evidence type="ECO:0000256" key="4">
    <source>
        <dbReference type="ARBA" id="ARBA00022679"/>
    </source>
</evidence>
<keyword evidence="3 6" id="KW-0489">Methyltransferase</keyword>
<dbReference type="NCBIfam" id="NF008725">
    <property type="entry name" value="PRK11727.1"/>
    <property type="match status" value="1"/>
</dbReference>
<dbReference type="Proteomes" id="UP000290244">
    <property type="component" value="Chromosome"/>
</dbReference>
<keyword evidence="5 6" id="KW-0949">S-adenosyl-L-methionine</keyword>
<dbReference type="EMBL" id="CP034759">
    <property type="protein sequence ID" value="QBG34370.1"/>
    <property type="molecule type" value="Genomic_DNA"/>
</dbReference>
<evidence type="ECO:0000256" key="3">
    <source>
        <dbReference type="ARBA" id="ARBA00022603"/>
    </source>
</evidence>
<organism evidence="7 8">
    <name type="scientific">Litorilituus sediminis</name>
    <dbReference type="NCBI Taxonomy" id="718192"/>
    <lineage>
        <taxon>Bacteria</taxon>
        <taxon>Pseudomonadati</taxon>
        <taxon>Pseudomonadota</taxon>
        <taxon>Gammaproteobacteria</taxon>
        <taxon>Alteromonadales</taxon>
        <taxon>Colwelliaceae</taxon>
        <taxon>Litorilituus</taxon>
    </lineage>
</organism>
<dbReference type="PANTHER" id="PTHR13393:SF0">
    <property type="entry name" value="RNA N6-ADENOSINE-METHYLTRANSFERASE METTL16"/>
    <property type="match status" value="1"/>
</dbReference>
<dbReference type="GO" id="GO:0052907">
    <property type="term" value="F:23S rRNA (adenine(1618)-N(6))-methyltransferase activity"/>
    <property type="evidence" value="ECO:0007669"/>
    <property type="project" value="UniProtKB-EC"/>
</dbReference>
<dbReference type="SUPFAM" id="SSF53335">
    <property type="entry name" value="S-adenosyl-L-methionine-dependent methyltransferases"/>
    <property type="match status" value="1"/>
</dbReference>
<keyword evidence="8" id="KW-1185">Reference proteome</keyword>
<comment type="function">
    <text evidence="6">Specifically methylates the adenine in position 1618 of 23S rRNA.</text>
</comment>
<dbReference type="GO" id="GO:0070475">
    <property type="term" value="P:rRNA base methylation"/>
    <property type="evidence" value="ECO:0007669"/>
    <property type="project" value="TreeGrafter"/>
</dbReference>
<sequence>MAKPSLTIKANLHPRNKHRSGYHFDLLVKAHTALAKHLIKNAHSGKTTINFSDEEAVNALNTALLKAHYQLAYWQIPKENLCPAIPGRVDYIHYLADLLKSTTKVLVANKQTTRVLDIGTGAGCIYPILGFKEYGWHFTGTDIDKNSIASAKKIISKNGELANAISCQLQKSRKNIFCGIIQPDDFYHLTMCNPPFHKSLADAQKGSQQKWQNLKQKTAAKQGKLNFSGQKAELWCEGGEVAFIRTMIKESKQYQKQVLWFTSLISKKDSLSPIKLSLKKANVTQFKVVKMAQGQKISRFIAWSFQPELSH</sequence>
<keyword evidence="2 6" id="KW-0698">rRNA processing</keyword>
<dbReference type="Pfam" id="PF05971">
    <property type="entry name" value="Methyltransf_10"/>
    <property type="match status" value="1"/>
</dbReference>
<comment type="catalytic activity">
    <reaction evidence="6">
        <text>adenosine(1618) in 23S rRNA + S-adenosyl-L-methionine = N(6)-methyladenosine(1618) in 23S rRNA + S-adenosyl-L-homocysteine + H(+)</text>
        <dbReference type="Rhea" id="RHEA:16497"/>
        <dbReference type="Rhea" id="RHEA-COMP:10229"/>
        <dbReference type="Rhea" id="RHEA-COMP:10231"/>
        <dbReference type="ChEBI" id="CHEBI:15378"/>
        <dbReference type="ChEBI" id="CHEBI:57856"/>
        <dbReference type="ChEBI" id="CHEBI:59789"/>
        <dbReference type="ChEBI" id="CHEBI:74411"/>
        <dbReference type="ChEBI" id="CHEBI:74449"/>
        <dbReference type="EC" id="2.1.1.181"/>
    </reaction>
</comment>
<dbReference type="Gene3D" id="3.40.50.150">
    <property type="entry name" value="Vaccinia Virus protein VP39"/>
    <property type="match status" value="1"/>
</dbReference>
<dbReference type="PANTHER" id="PTHR13393">
    <property type="entry name" value="SAM-DEPENDENT METHYLTRANSFERASE"/>
    <property type="match status" value="1"/>
</dbReference>
<protein>
    <recommendedName>
        <fullName evidence="6">Ribosomal RNA large subunit methyltransferase F</fullName>
        <ecNumber evidence="6">2.1.1.181</ecNumber>
    </recommendedName>
    <alternativeName>
        <fullName evidence="6">23S rRNA mA1618 methyltransferase</fullName>
    </alternativeName>
    <alternativeName>
        <fullName evidence="6">rRNA adenine N-6-methyltransferase</fullName>
    </alternativeName>
</protein>
<evidence type="ECO:0000313" key="7">
    <source>
        <dbReference type="EMBL" id="QBG34370.1"/>
    </source>
</evidence>
<evidence type="ECO:0000256" key="6">
    <source>
        <dbReference type="HAMAP-Rule" id="MF_01848"/>
    </source>
</evidence>
<evidence type="ECO:0000256" key="2">
    <source>
        <dbReference type="ARBA" id="ARBA00022552"/>
    </source>
</evidence>
<evidence type="ECO:0000313" key="8">
    <source>
        <dbReference type="Proteomes" id="UP000290244"/>
    </source>
</evidence>
<dbReference type="CDD" id="cd02440">
    <property type="entry name" value="AdoMet_MTases"/>
    <property type="match status" value="1"/>
</dbReference>
<dbReference type="KEGG" id="lsd:EMK97_00760"/>
<comment type="subcellular location">
    <subcellularLocation>
        <location evidence="6">Cytoplasm</location>
    </subcellularLocation>
</comment>
<reference evidence="7 8" key="1">
    <citation type="submission" date="2018-12" db="EMBL/GenBank/DDBJ databases">
        <title>Complete genome of Litorilituus sediminis.</title>
        <authorList>
            <person name="Liu A."/>
            <person name="Rong J."/>
        </authorList>
    </citation>
    <scope>NUCLEOTIDE SEQUENCE [LARGE SCALE GENOMIC DNA]</scope>
    <source>
        <strain evidence="7 8">JCM 17549</strain>
    </source>
</reference>
<name>A0A4V0ZFN0_9GAMM</name>
<dbReference type="AlphaFoldDB" id="A0A4V0ZFN0"/>
<dbReference type="InterPro" id="IPR016909">
    <property type="entry name" value="rRNA_lsu_MeTfrase_F"/>
</dbReference>
<evidence type="ECO:0000256" key="1">
    <source>
        <dbReference type="ARBA" id="ARBA00022490"/>
    </source>
</evidence>
<dbReference type="InterPro" id="IPR010286">
    <property type="entry name" value="METTL16/RlmF"/>
</dbReference>
<evidence type="ECO:0000256" key="5">
    <source>
        <dbReference type="ARBA" id="ARBA00022691"/>
    </source>
</evidence>
<comment type="similarity">
    <text evidence="6">Belongs to the methyltransferase superfamily. METTL16/RlmF family.</text>
</comment>
<keyword evidence="4 6" id="KW-0808">Transferase</keyword>
<dbReference type="HAMAP" id="MF_01848">
    <property type="entry name" value="23SrRNA_methyltr_F"/>
    <property type="match status" value="1"/>
</dbReference>
<dbReference type="PIRSF" id="PIRSF029038">
    <property type="entry name" value="Mtase_YbiN_prd"/>
    <property type="match status" value="1"/>
</dbReference>
<keyword evidence="1 6" id="KW-0963">Cytoplasm</keyword>
<dbReference type="EC" id="2.1.1.181" evidence="6"/>
<dbReference type="InterPro" id="IPR029063">
    <property type="entry name" value="SAM-dependent_MTases_sf"/>
</dbReference>
<accession>A0A4V0ZFN0</accession>
<gene>
    <name evidence="6 7" type="primary">rlmF</name>
    <name evidence="7" type="ORF">EMK97_00760</name>
</gene>
<dbReference type="OrthoDB" id="1115728at2"/>
<dbReference type="RefSeq" id="WP_130598513.1">
    <property type="nucleotide sequence ID" value="NZ_CP034759.1"/>
</dbReference>
<proteinExistence type="inferred from homology"/>